<evidence type="ECO:0000256" key="1">
    <source>
        <dbReference type="ARBA" id="ARBA00004752"/>
    </source>
</evidence>
<keyword evidence="2" id="KW-0808">Transferase</keyword>
<keyword evidence="8" id="KW-1133">Transmembrane helix</keyword>
<gene>
    <name evidence="10" type="ORF">GCM10009855_36720</name>
</gene>
<evidence type="ECO:0000256" key="3">
    <source>
        <dbReference type="ARBA" id="ARBA00022960"/>
    </source>
</evidence>
<evidence type="ECO:0000256" key="7">
    <source>
        <dbReference type="SAM" id="MobiDB-lite"/>
    </source>
</evidence>
<dbReference type="PANTHER" id="PTHR30582:SF2">
    <property type="entry name" value="L,D-TRANSPEPTIDASE YCIB-RELATED"/>
    <property type="match status" value="1"/>
</dbReference>
<feature type="compositionally biased region" description="Polar residues" evidence="7">
    <location>
        <begin position="103"/>
        <end position="112"/>
    </location>
</feature>
<keyword evidence="5 6" id="KW-0961">Cell wall biogenesis/degradation</keyword>
<dbReference type="CDD" id="cd16913">
    <property type="entry name" value="YkuD_like"/>
    <property type="match status" value="1"/>
</dbReference>
<keyword evidence="8" id="KW-0812">Transmembrane</keyword>
<dbReference type="Gene3D" id="2.40.440.10">
    <property type="entry name" value="L,D-transpeptidase catalytic domain-like"/>
    <property type="match status" value="1"/>
</dbReference>
<evidence type="ECO:0000259" key="9">
    <source>
        <dbReference type="PROSITE" id="PS52029"/>
    </source>
</evidence>
<evidence type="ECO:0000256" key="6">
    <source>
        <dbReference type="PROSITE-ProRule" id="PRU01373"/>
    </source>
</evidence>
<evidence type="ECO:0000313" key="11">
    <source>
        <dbReference type="Proteomes" id="UP001501170"/>
    </source>
</evidence>
<evidence type="ECO:0000256" key="5">
    <source>
        <dbReference type="ARBA" id="ARBA00023316"/>
    </source>
</evidence>
<keyword evidence="4 6" id="KW-0573">Peptidoglycan synthesis</keyword>
<dbReference type="PANTHER" id="PTHR30582">
    <property type="entry name" value="L,D-TRANSPEPTIDASE"/>
    <property type="match status" value="1"/>
</dbReference>
<evidence type="ECO:0000256" key="4">
    <source>
        <dbReference type="ARBA" id="ARBA00022984"/>
    </source>
</evidence>
<dbReference type="Pfam" id="PF03734">
    <property type="entry name" value="YkuD"/>
    <property type="match status" value="1"/>
</dbReference>
<sequence length="205" mass="21859">MAEVASGNRLRSGVRGYAAPLALATAALVVTVALLLHLTWNTNSAAVQPATHAAAVPASTISDPAAIRAAGSAECRTNAPGRRLIRVSLSQQAMWMCDGRRPVSSSPVTTGNVARGDGTPTGTWTVQSRETNRDLVGPGYRDHVRYWLPFFGDFGFHDAPWQKTAFGDREAFKTAGSRGCVHVPGPEMKHLYDWAEVGTTVTVAE</sequence>
<keyword evidence="11" id="KW-1185">Reference proteome</keyword>
<reference evidence="10 11" key="1">
    <citation type="journal article" date="2019" name="Int. J. Syst. Evol. Microbiol.">
        <title>The Global Catalogue of Microorganisms (GCM) 10K type strain sequencing project: providing services to taxonomists for standard genome sequencing and annotation.</title>
        <authorList>
            <consortium name="The Broad Institute Genomics Platform"/>
            <consortium name="The Broad Institute Genome Sequencing Center for Infectious Disease"/>
            <person name="Wu L."/>
            <person name="Ma J."/>
        </authorList>
    </citation>
    <scope>NUCLEOTIDE SEQUENCE [LARGE SCALE GENOMIC DNA]</scope>
    <source>
        <strain evidence="10 11">JCM 16227</strain>
    </source>
</reference>
<feature type="region of interest" description="Disordered" evidence="7">
    <location>
        <begin position="100"/>
        <end position="120"/>
    </location>
</feature>
<dbReference type="InterPro" id="IPR050979">
    <property type="entry name" value="LD-transpeptidase"/>
</dbReference>
<accession>A0ABN3I369</accession>
<feature type="active site" description="Nucleophile" evidence="6">
    <location>
        <position position="180"/>
    </location>
</feature>
<keyword evidence="3 6" id="KW-0133">Cell shape</keyword>
<name>A0ABN3I369_9ACTN</name>
<dbReference type="SUPFAM" id="SSF141523">
    <property type="entry name" value="L,D-transpeptidase catalytic domain-like"/>
    <property type="match status" value="1"/>
</dbReference>
<feature type="transmembrane region" description="Helical" evidence="8">
    <location>
        <begin position="21"/>
        <end position="40"/>
    </location>
</feature>
<dbReference type="Proteomes" id="UP001501170">
    <property type="component" value="Unassembled WGS sequence"/>
</dbReference>
<keyword evidence="8" id="KW-0472">Membrane</keyword>
<dbReference type="InterPro" id="IPR005490">
    <property type="entry name" value="LD_TPept_cat_dom"/>
</dbReference>
<organism evidence="10 11">
    <name type="scientific">Gordonia cholesterolivorans</name>
    <dbReference type="NCBI Taxonomy" id="559625"/>
    <lineage>
        <taxon>Bacteria</taxon>
        <taxon>Bacillati</taxon>
        <taxon>Actinomycetota</taxon>
        <taxon>Actinomycetes</taxon>
        <taxon>Mycobacteriales</taxon>
        <taxon>Gordoniaceae</taxon>
        <taxon>Gordonia</taxon>
    </lineage>
</organism>
<dbReference type="PROSITE" id="PS52029">
    <property type="entry name" value="LD_TPASE"/>
    <property type="match status" value="1"/>
</dbReference>
<proteinExistence type="predicted"/>
<comment type="pathway">
    <text evidence="1 6">Cell wall biogenesis; peptidoglycan biosynthesis.</text>
</comment>
<evidence type="ECO:0000313" key="10">
    <source>
        <dbReference type="EMBL" id="GAA2393868.1"/>
    </source>
</evidence>
<evidence type="ECO:0000256" key="8">
    <source>
        <dbReference type="SAM" id="Phobius"/>
    </source>
</evidence>
<feature type="domain" description="L,D-TPase catalytic" evidence="9">
    <location>
        <begin position="83"/>
        <end position="204"/>
    </location>
</feature>
<feature type="active site" description="Proton donor/acceptor" evidence="6">
    <location>
        <position position="157"/>
    </location>
</feature>
<protein>
    <recommendedName>
        <fullName evidence="9">L,D-TPase catalytic domain-containing protein</fullName>
    </recommendedName>
</protein>
<dbReference type="RefSeq" id="WP_006897926.1">
    <property type="nucleotide sequence ID" value="NZ_BAAARB010000036.1"/>
</dbReference>
<dbReference type="EMBL" id="BAAARB010000036">
    <property type="protein sequence ID" value="GAA2393868.1"/>
    <property type="molecule type" value="Genomic_DNA"/>
</dbReference>
<comment type="caution">
    <text evidence="10">The sequence shown here is derived from an EMBL/GenBank/DDBJ whole genome shotgun (WGS) entry which is preliminary data.</text>
</comment>
<dbReference type="InterPro" id="IPR038063">
    <property type="entry name" value="Transpep_catalytic_dom"/>
</dbReference>
<evidence type="ECO:0000256" key="2">
    <source>
        <dbReference type="ARBA" id="ARBA00022679"/>
    </source>
</evidence>